<evidence type="ECO:0000313" key="1">
    <source>
        <dbReference type="EMBL" id="KAK6619932.1"/>
    </source>
</evidence>
<comment type="caution">
    <text evidence="1">The sequence shown here is derived from an EMBL/GenBank/DDBJ whole genome shotgun (WGS) entry which is preliminary data.</text>
</comment>
<reference evidence="1 2" key="1">
    <citation type="submission" date="2023-09" db="EMBL/GenBank/DDBJ databases">
        <title>Genomes of two closely related lineages of the louse Polyplax serrata with different host specificities.</title>
        <authorList>
            <person name="Martinu J."/>
            <person name="Tarabai H."/>
            <person name="Stefka J."/>
            <person name="Hypsa V."/>
        </authorList>
    </citation>
    <scope>NUCLEOTIDE SEQUENCE [LARGE SCALE GENOMIC DNA]</scope>
    <source>
        <strain evidence="1">98ZLc_SE</strain>
    </source>
</reference>
<evidence type="ECO:0000313" key="2">
    <source>
        <dbReference type="Proteomes" id="UP001359485"/>
    </source>
</evidence>
<keyword evidence="2" id="KW-1185">Reference proteome</keyword>
<sequence length="123" mass="14976">MDFWEVVHRRYLNMHDIITRSHDNCLKHENLIENIEQFLHKKSKKFCQVDRFRLAKFTAKNLLVEIAQVNNLTIPRDTPDFDFLQRSQNEIRRNREPTPKFLRSALTPRSEQNLLWFEIKEKP</sequence>
<organism evidence="1 2">
    <name type="scientific">Polyplax serrata</name>
    <name type="common">Common mouse louse</name>
    <dbReference type="NCBI Taxonomy" id="468196"/>
    <lineage>
        <taxon>Eukaryota</taxon>
        <taxon>Metazoa</taxon>
        <taxon>Ecdysozoa</taxon>
        <taxon>Arthropoda</taxon>
        <taxon>Hexapoda</taxon>
        <taxon>Insecta</taxon>
        <taxon>Pterygota</taxon>
        <taxon>Neoptera</taxon>
        <taxon>Paraneoptera</taxon>
        <taxon>Psocodea</taxon>
        <taxon>Troctomorpha</taxon>
        <taxon>Phthiraptera</taxon>
        <taxon>Anoplura</taxon>
        <taxon>Polyplacidae</taxon>
        <taxon>Polyplax</taxon>
    </lineage>
</organism>
<name>A0ABR1AJC3_POLSC</name>
<dbReference type="Proteomes" id="UP001359485">
    <property type="component" value="Unassembled WGS sequence"/>
</dbReference>
<protein>
    <submittedName>
        <fullName evidence="1">Uncharacterized protein</fullName>
    </submittedName>
</protein>
<dbReference type="EMBL" id="JAWJWF010000048">
    <property type="protein sequence ID" value="KAK6619932.1"/>
    <property type="molecule type" value="Genomic_DNA"/>
</dbReference>
<accession>A0ABR1AJC3</accession>
<proteinExistence type="predicted"/>
<gene>
    <name evidence="1" type="ORF">RUM44_006332</name>
</gene>